<reference evidence="4" key="1">
    <citation type="submission" date="2022-11" db="EMBL/GenBank/DDBJ databases">
        <title>Genome Sequence of Cubamyces cubensis.</title>
        <authorList>
            <person name="Buettner E."/>
        </authorList>
    </citation>
    <scope>NUCLEOTIDE SEQUENCE</scope>
    <source>
        <strain evidence="4">MPL-01</strain>
    </source>
</reference>
<keyword evidence="2" id="KW-0294">Fucose metabolism</keyword>
<keyword evidence="1" id="KW-0808">Transferase</keyword>
<dbReference type="EMBL" id="JAPEVG010000076">
    <property type="protein sequence ID" value="KAJ8487604.1"/>
    <property type="molecule type" value="Genomic_DNA"/>
</dbReference>
<accession>A0AAD7TWI9</accession>
<dbReference type="GO" id="GO:0016740">
    <property type="term" value="F:transferase activity"/>
    <property type="evidence" value="ECO:0007669"/>
    <property type="project" value="UniProtKB-KW"/>
</dbReference>
<dbReference type="CDD" id="cd11296">
    <property type="entry name" value="O-FucT_like"/>
    <property type="match status" value="1"/>
</dbReference>
<name>A0AAD7TWI9_9APHY</name>
<organism evidence="4 5">
    <name type="scientific">Trametes cubensis</name>
    <dbReference type="NCBI Taxonomy" id="1111947"/>
    <lineage>
        <taxon>Eukaryota</taxon>
        <taxon>Fungi</taxon>
        <taxon>Dikarya</taxon>
        <taxon>Basidiomycota</taxon>
        <taxon>Agaricomycotina</taxon>
        <taxon>Agaricomycetes</taxon>
        <taxon>Polyporales</taxon>
        <taxon>Polyporaceae</taxon>
        <taxon>Trametes</taxon>
    </lineage>
</organism>
<evidence type="ECO:0000256" key="3">
    <source>
        <dbReference type="ARBA" id="ARBA00023277"/>
    </source>
</evidence>
<dbReference type="GO" id="GO:0006004">
    <property type="term" value="P:fucose metabolic process"/>
    <property type="evidence" value="ECO:0007669"/>
    <property type="project" value="UniProtKB-KW"/>
</dbReference>
<sequence>MLLPTHYAKHELTSRYTCSISRIQWLCFTALLTCSLYAYNLLRRSNALITAETPQPESTLYTLDPHTLPPTYHAYHQAELQLPQHDWSRRRPAPHQKFFFVAGHVRGLGWGNALQEHLLNAHLAYVSNRTFVFSNYTWNDDGSTYSDYNGKLIPSQIPYTVLIRGPAVGDPLPLAFHIPPAVSKEYFDHVCPRKFELDQHEVNAHITHPSSALEVTEKWSAALQATSEACLQSSMASQQIYSHYRIFGIRGALADLWPTLSVSPVLTYFGWSSLIERALDVNQRLFYYPSLAGANLTGTPYTSNAERYTPIPGLMAIHVRRGDYLKHCVDLTDQGEDFVSINTLPGLADPFVAPRGFFFNELTRADRDLYRRRCFPSVAEIAQKVEEVRATIEGRGIRRIYIMTNGKPDFISELKEALLTAGTWDAIHSSRDMILDKEEKYVAQAVDMLVAQRAQVFIGNGFSTLTSGAVMMRLANGFPVNSTRFW</sequence>
<evidence type="ECO:0000313" key="5">
    <source>
        <dbReference type="Proteomes" id="UP001215151"/>
    </source>
</evidence>
<dbReference type="Gene3D" id="3.40.50.11350">
    <property type="match status" value="1"/>
</dbReference>
<keyword evidence="5" id="KW-1185">Reference proteome</keyword>
<evidence type="ECO:0000313" key="4">
    <source>
        <dbReference type="EMBL" id="KAJ8487604.1"/>
    </source>
</evidence>
<dbReference type="Pfam" id="PF10250">
    <property type="entry name" value="O-FucT"/>
    <property type="match status" value="1"/>
</dbReference>
<keyword evidence="3" id="KW-0119">Carbohydrate metabolism</keyword>
<gene>
    <name evidence="4" type="ORF">ONZ51_g4068</name>
</gene>
<comment type="caution">
    <text evidence="4">The sequence shown here is derived from an EMBL/GenBank/DDBJ whole genome shotgun (WGS) entry which is preliminary data.</text>
</comment>
<proteinExistence type="predicted"/>
<dbReference type="InterPro" id="IPR019378">
    <property type="entry name" value="GDP-Fuc_O-FucTrfase"/>
</dbReference>
<protein>
    <submittedName>
        <fullName evidence="4">Uncharacterized protein</fullName>
    </submittedName>
</protein>
<evidence type="ECO:0000256" key="2">
    <source>
        <dbReference type="ARBA" id="ARBA00023253"/>
    </source>
</evidence>
<dbReference type="Proteomes" id="UP001215151">
    <property type="component" value="Unassembled WGS sequence"/>
</dbReference>
<evidence type="ECO:0000256" key="1">
    <source>
        <dbReference type="ARBA" id="ARBA00022679"/>
    </source>
</evidence>
<dbReference type="AlphaFoldDB" id="A0AAD7TWI9"/>